<keyword evidence="6" id="KW-0131">Cell cycle</keyword>
<evidence type="ECO:0000256" key="3">
    <source>
        <dbReference type="ARBA" id="ARBA00023136"/>
    </source>
</evidence>
<name>A0ABU1SFR9_9MICO</name>
<reference evidence="6 7" key="1">
    <citation type="submission" date="2023-07" db="EMBL/GenBank/DDBJ databases">
        <title>Sorghum-associated microbial communities from plants grown in Nebraska, USA.</title>
        <authorList>
            <person name="Schachtman D."/>
        </authorList>
    </citation>
    <scope>NUCLEOTIDE SEQUENCE [LARGE SCALE GENOMIC DNA]</scope>
    <source>
        <strain evidence="6 7">2980</strain>
    </source>
</reference>
<keyword evidence="7" id="KW-1185">Reference proteome</keyword>
<dbReference type="RefSeq" id="WP_310020990.1">
    <property type="nucleotide sequence ID" value="NZ_JAVDUM010000010.1"/>
</dbReference>
<dbReference type="SUPFAM" id="SSF56519">
    <property type="entry name" value="Penicillin binding protein dimerisation domain"/>
    <property type="match status" value="1"/>
</dbReference>
<protein>
    <submittedName>
        <fullName evidence="6">Cell division protein FtsI (Penicillin-binding protein 3)</fullName>
    </submittedName>
</protein>
<evidence type="ECO:0000313" key="6">
    <source>
        <dbReference type="EMBL" id="MDR6867803.1"/>
    </source>
</evidence>
<dbReference type="Gene3D" id="3.30.450.330">
    <property type="match status" value="1"/>
</dbReference>
<gene>
    <name evidence="6" type="ORF">J2Y69_002411</name>
</gene>
<dbReference type="Proteomes" id="UP001259347">
    <property type="component" value="Unassembled WGS sequence"/>
</dbReference>
<dbReference type="InterPro" id="IPR050515">
    <property type="entry name" value="Beta-lactam/transpept"/>
</dbReference>
<dbReference type="InterPro" id="IPR012338">
    <property type="entry name" value="Beta-lactam/transpept-like"/>
</dbReference>
<dbReference type="SUPFAM" id="SSF56601">
    <property type="entry name" value="beta-lactamase/transpeptidase-like"/>
    <property type="match status" value="1"/>
</dbReference>
<evidence type="ECO:0000259" key="5">
    <source>
        <dbReference type="Pfam" id="PF03717"/>
    </source>
</evidence>
<dbReference type="EMBL" id="JAVDUM010000010">
    <property type="protein sequence ID" value="MDR6867803.1"/>
    <property type="molecule type" value="Genomic_DNA"/>
</dbReference>
<sequence length="594" mass="63242">MTTRATRSPRRRTVVALAVILAVIAGFVVRLVDIQVVNAAGHVQDSIDTGEVGKTRTIAGARGSIVDMNGAPLAQGVLVYDAQLNPKTITTLEQDTKNPPKVPWEQASAEIAAITGQTPEEVRGIVADSIAANPDSQYARLKTSLSTDQFLKLKDLKLPYLFSEPRGTRQYPNGAVAGNLVGFVGSDGEALAGLEMSENSCLAPENGQETFLQGEDGVMIPGSHKEKPAVDGGTLRLTIDSELQWYLQQMIAEETQRQGAKSGTATVVEVKTGKIRAAAEYPSVDPNNVSASDPADLGSRIFTTTFEPGSTFKAITAASLMLHAGGDWSTGVSASSHEEFPNGAVVNDAFDHPSYDYTLAGALIDSSNVAMSKYGDMVTDQQRYDDLVSFGVGSKTAVDFPGEEPGLIHPVKDWDPQSHYTTTFGQYYTVTAPQVASAYQAIANKGVKIPLSLVESCTSADGSKSEIPDSKPERVLPEQTAAELSRMIENVAVQGGLADDIVVPGYRIAAKTGTAEKPDENGSYKAGIYFTSMVGYAPADDPQYVVIVTLDEPTRVTSSAATASAFQKAMTQVLKTYRVLPSSVPMDELLPKFK</sequence>
<feature type="domain" description="Penicillin-binding protein transpeptidase" evidence="4">
    <location>
        <begin position="263"/>
        <end position="570"/>
    </location>
</feature>
<organism evidence="6 7">
    <name type="scientific">Microbacterium resistens</name>
    <dbReference type="NCBI Taxonomy" id="156977"/>
    <lineage>
        <taxon>Bacteria</taxon>
        <taxon>Bacillati</taxon>
        <taxon>Actinomycetota</taxon>
        <taxon>Actinomycetes</taxon>
        <taxon>Micrococcales</taxon>
        <taxon>Microbacteriaceae</taxon>
        <taxon>Microbacterium</taxon>
    </lineage>
</organism>
<dbReference type="InterPro" id="IPR001460">
    <property type="entry name" value="PCN-bd_Tpept"/>
</dbReference>
<evidence type="ECO:0000256" key="1">
    <source>
        <dbReference type="ARBA" id="ARBA00004370"/>
    </source>
</evidence>
<keyword evidence="6" id="KW-0132">Cell division</keyword>
<dbReference type="PANTHER" id="PTHR30627">
    <property type="entry name" value="PEPTIDOGLYCAN D,D-TRANSPEPTIDASE"/>
    <property type="match status" value="1"/>
</dbReference>
<comment type="caution">
    <text evidence="6">The sequence shown here is derived from an EMBL/GenBank/DDBJ whole genome shotgun (WGS) entry which is preliminary data.</text>
</comment>
<feature type="domain" description="Penicillin-binding protein dimerisation" evidence="5">
    <location>
        <begin position="58"/>
        <end position="188"/>
    </location>
</feature>
<dbReference type="Gene3D" id="3.40.710.10">
    <property type="entry name" value="DD-peptidase/beta-lactamase superfamily"/>
    <property type="match status" value="1"/>
</dbReference>
<accession>A0ABU1SFR9</accession>
<evidence type="ECO:0000259" key="4">
    <source>
        <dbReference type="Pfam" id="PF00905"/>
    </source>
</evidence>
<dbReference type="Pfam" id="PF03717">
    <property type="entry name" value="PBP_dimer"/>
    <property type="match status" value="1"/>
</dbReference>
<dbReference type="Pfam" id="PF00905">
    <property type="entry name" value="Transpeptidase"/>
    <property type="match status" value="1"/>
</dbReference>
<dbReference type="InterPro" id="IPR036138">
    <property type="entry name" value="PBP_dimer_sf"/>
</dbReference>
<proteinExistence type="inferred from homology"/>
<evidence type="ECO:0000256" key="2">
    <source>
        <dbReference type="ARBA" id="ARBA00007171"/>
    </source>
</evidence>
<comment type="similarity">
    <text evidence="2">Belongs to the transpeptidase family.</text>
</comment>
<comment type="subcellular location">
    <subcellularLocation>
        <location evidence="1">Membrane</location>
    </subcellularLocation>
</comment>
<dbReference type="InterPro" id="IPR005311">
    <property type="entry name" value="PBP_dimer"/>
</dbReference>
<dbReference type="GO" id="GO:0051301">
    <property type="term" value="P:cell division"/>
    <property type="evidence" value="ECO:0007669"/>
    <property type="project" value="UniProtKB-KW"/>
</dbReference>
<keyword evidence="3" id="KW-0472">Membrane</keyword>
<dbReference type="Gene3D" id="3.90.1310.10">
    <property type="entry name" value="Penicillin-binding protein 2a (Domain 2)"/>
    <property type="match status" value="1"/>
</dbReference>
<dbReference type="PANTHER" id="PTHR30627:SF1">
    <property type="entry name" value="PEPTIDOGLYCAN D,D-TRANSPEPTIDASE FTSI"/>
    <property type="match status" value="1"/>
</dbReference>
<evidence type="ECO:0000313" key="7">
    <source>
        <dbReference type="Proteomes" id="UP001259347"/>
    </source>
</evidence>